<keyword evidence="4 5" id="KW-0472">Membrane</keyword>
<evidence type="ECO:0000313" key="7">
    <source>
        <dbReference type="Proteomes" id="UP001238603"/>
    </source>
</evidence>
<feature type="transmembrane region" description="Helical" evidence="5">
    <location>
        <begin position="81"/>
        <end position="103"/>
    </location>
</feature>
<keyword evidence="3 5" id="KW-1133">Transmembrane helix</keyword>
<evidence type="ECO:0000256" key="5">
    <source>
        <dbReference type="SAM" id="Phobius"/>
    </source>
</evidence>
<name>A0ABT7LF67_9BURK</name>
<evidence type="ECO:0000256" key="2">
    <source>
        <dbReference type="ARBA" id="ARBA00022692"/>
    </source>
</evidence>
<evidence type="ECO:0000256" key="1">
    <source>
        <dbReference type="ARBA" id="ARBA00004141"/>
    </source>
</evidence>
<sequence length="139" mass="15054">MISTWIRSAPTQAHVSVALVRVAVALVILMHPLHGYAHLENIPRFGEYLSSLGFPYGGVLAWIVLLAQTAASLLMLAGRLVVPACVAHVVVLLTGIVVFHYPLGWYVVGPGEGGMEFSVLMISCLCAVAWAHWPRRRGL</sequence>
<dbReference type="Proteomes" id="UP001238603">
    <property type="component" value="Unassembled WGS sequence"/>
</dbReference>
<keyword evidence="7" id="KW-1185">Reference proteome</keyword>
<evidence type="ECO:0000256" key="3">
    <source>
        <dbReference type="ARBA" id="ARBA00022989"/>
    </source>
</evidence>
<dbReference type="EMBL" id="JASVDS010000002">
    <property type="protein sequence ID" value="MDL5031493.1"/>
    <property type="molecule type" value="Genomic_DNA"/>
</dbReference>
<comment type="caution">
    <text evidence="6">The sequence shown here is derived from an EMBL/GenBank/DDBJ whole genome shotgun (WGS) entry which is preliminary data.</text>
</comment>
<dbReference type="InterPro" id="IPR032808">
    <property type="entry name" value="DoxX"/>
</dbReference>
<feature type="transmembrane region" description="Helical" evidence="5">
    <location>
        <begin position="53"/>
        <end position="74"/>
    </location>
</feature>
<dbReference type="RefSeq" id="WP_285981622.1">
    <property type="nucleotide sequence ID" value="NZ_JASVDS010000002.1"/>
</dbReference>
<dbReference type="Pfam" id="PF07681">
    <property type="entry name" value="DoxX"/>
    <property type="match status" value="1"/>
</dbReference>
<feature type="transmembrane region" description="Helical" evidence="5">
    <location>
        <begin position="12"/>
        <end position="33"/>
    </location>
</feature>
<keyword evidence="2 5" id="KW-0812">Transmembrane</keyword>
<evidence type="ECO:0000313" key="6">
    <source>
        <dbReference type="EMBL" id="MDL5031493.1"/>
    </source>
</evidence>
<reference evidence="6 7" key="1">
    <citation type="submission" date="2023-06" db="EMBL/GenBank/DDBJ databases">
        <title>Pelomonas sp. APW6 16S ribosomal RNA gene genome sequencing and assembly.</title>
        <authorList>
            <person name="Woo H."/>
        </authorList>
    </citation>
    <scope>NUCLEOTIDE SEQUENCE [LARGE SCALE GENOMIC DNA]</scope>
    <source>
        <strain evidence="6 7">APW6</strain>
    </source>
</reference>
<comment type="subcellular location">
    <subcellularLocation>
        <location evidence="1">Membrane</location>
        <topology evidence="1">Multi-pass membrane protein</topology>
    </subcellularLocation>
</comment>
<organism evidence="6 7">
    <name type="scientific">Roseateles subflavus</name>
    <dbReference type="NCBI Taxonomy" id="3053353"/>
    <lineage>
        <taxon>Bacteria</taxon>
        <taxon>Pseudomonadati</taxon>
        <taxon>Pseudomonadota</taxon>
        <taxon>Betaproteobacteria</taxon>
        <taxon>Burkholderiales</taxon>
        <taxon>Sphaerotilaceae</taxon>
        <taxon>Roseateles</taxon>
    </lineage>
</organism>
<proteinExistence type="predicted"/>
<accession>A0ABT7LF67</accession>
<gene>
    <name evidence="6" type="ORF">QRD43_06190</name>
</gene>
<evidence type="ECO:0000256" key="4">
    <source>
        <dbReference type="ARBA" id="ARBA00023136"/>
    </source>
</evidence>
<feature type="transmembrane region" description="Helical" evidence="5">
    <location>
        <begin position="115"/>
        <end position="133"/>
    </location>
</feature>
<protein>
    <submittedName>
        <fullName evidence="6">DoxX family protein</fullName>
    </submittedName>
</protein>